<evidence type="ECO:0000313" key="4">
    <source>
        <dbReference type="EMBL" id="MCG2590876.1"/>
    </source>
</evidence>
<dbReference type="RefSeq" id="WP_237856380.1">
    <property type="nucleotide sequence ID" value="NZ_JAKLWS010000047.1"/>
</dbReference>
<feature type="transmembrane region" description="Helical" evidence="2">
    <location>
        <begin position="52"/>
        <end position="77"/>
    </location>
</feature>
<accession>A0ABS9KJ52</accession>
<keyword evidence="2" id="KW-0472">Membrane</keyword>
<dbReference type="Proteomes" id="UP001165366">
    <property type="component" value="Unassembled WGS sequence"/>
</dbReference>
<keyword evidence="2" id="KW-0812">Transmembrane</keyword>
<dbReference type="EMBL" id="JAKLWS010000047">
    <property type="protein sequence ID" value="MCG2590876.1"/>
    <property type="molecule type" value="Genomic_DNA"/>
</dbReference>
<comment type="caution">
    <text evidence="4">The sequence shown here is derived from an EMBL/GenBank/DDBJ whole genome shotgun (WGS) entry which is preliminary data.</text>
</comment>
<feature type="domain" description="DUF4342" evidence="3">
    <location>
        <begin position="6"/>
        <end position="86"/>
    </location>
</feature>
<reference evidence="4" key="2">
    <citation type="submission" date="2024-05" db="EMBL/GenBank/DDBJ databases">
        <title>Rhodohalobacter halophilus gen. nov., sp. nov., a moderately halophilic member of the family Balneolaceae.</title>
        <authorList>
            <person name="Xia J."/>
        </authorList>
    </citation>
    <scope>NUCLEOTIDE SEQUENCE</scope>
    <source>
        <strain evidence="4">WB101</strain>
    </source>
</reference>
<proteinExistence type="predicted"/>
<evidence type="ECO:0000256" key="1">
    <source>
        <dbReference type="SAM" id="MobiDB-lite"/>
    </source>
</evidence>
<feature type="compositionally biased region" description="Acidic residues" evidence="1">
    <location>
        <begin position="119"/>
        <end position="129"/>
    </location>
</feature>
<protein>
    <submittedName>
        <fullName evidence="4">DUF4342 domain-containing protein</fullName>
    </submittedName>
</protein>
<evidence type="ECO:0000313" key="5">
    <source>
        <dbReference type="Proteomes" id="UP001165366"/>
    </source>
</evidence>
<dbReference type="Pfam" id="PF14242">
    <property type="entry name" value="DUF4342"/>
    <property type="match status" value="1"/>
</dbReference>
<feature type="compositionally biased region" description="Acidic residues" evidence="1">
    <location>
        <begin position="97"/>
        <end position="112"/>
    </location>
</feature>
<organism evidence="4 5">
    <name type="scientific">Rhodohalobacter sulfatireducens</name>
    <dbReference type="NCBI Taxonomy" id="2911366"/>
    <lineage>
        <taxon>Bacteria</taxon>
        <taxon>Pseudomonadati</taxon>
        <taxon>Balneolota</taxon>
        <taxon>Balneolia</taxon>
        <taxon>Balneolales</taxon>
        <taxon>Balneolaceae</taxon>
        <taxon>Rhodohalobacter</taxon>
    </lineage>
</organism>
<reference evidence="4" key="1">
    <citation type="submission" date="2022-01" db="EMBL/GenBank/DDBJ databases">
        <authorList>
            <person name="Wang Y."/>
        </authorList>
    </citation>
    <scope>NUCLEOTIDE SEQUENCE</scope>
    <source>
        <strain evidence="4">WB101</strain>
    </source>
</reference>
<feature type="region of interest" description="Disordered" evidence="1">
    <location>
        <begin position="97"/>
        <end position="129"/>
    </location>
</feature>
<keyword evidence="2" id="KW-1133">Transmembrane helix</keyword>
<dbReference type="InterPro" id="IPR025642">
    <property type="entry name" value="DUF4342"/>
</dbReference>
<evidence type="ECO:0000256" key="2">
    <source>
        <dbReference type="SAM" id="Phobius"/>
    </source>
</evidence>
<sequence length="129" mass="14552">METTQKTIFEEIRGTVDEIIAQIKKIIKEGNARRILIKNKEGKTLFQSQLTIGAAGIALLAVYAPLITAVTTILLYANDAKVFIEREIGEDEDEYEVEAEVIEINDDDEEEEKETKSESEEEGEDSEKE</sequence>
<keyword evidence="5" id="KW-1185">Reference proteome</keyword>
<name>A0ABS9KJ52_9BACT</name>
<evidence type="ECO:0000259" key="3">
    <source>
        <dbReference type="Pfam" id="PF14242"/>
    </source>
</evidence>
<gene>
    <name evidence="4" type="ORF">L6773_20065</name>
</gene>